<reference evidence="2" key="1">
    <citation type="submission" date="2021-01" db="EMBL/GenBank/DDBJ databases">
        <authorList>
            <person name="Corre E."/>
            <person name="Pelletier E."/>
            <person name="Niang G."/>
            <person name="Scheremetjew M."/>
            <person name="Finn R."/>
            <person name="Kale V."/>
            <person name="Holt S."/>
            <person name="Cochrane G."/>
            <person name="Meng A."/>
            <person name="Brown T."/>
            <person name="Cohen L."/>
        </authorList>
    </citation>
    <scope>NUCLEOTIDE SEQUENCE</scope>
    <source>
        <strain evidence="2">CCMP 769</strain>
    </source>
</reference>
<evidence type="ECO:0000313" key="2">
    <source>
        <dbReference type="EMBL" id="CAE0048198.1"/>
    </source>
</evidence>
<protein>
    <submittedName>
        <fullName evidence="2">Uncharacterized protein</fullName>
    </submittedName>
</protein>
<feature type="compositionally biased region" description="Low complexity" evidence="1">
    <location>
        <begin position="88"/>
        <end position="107"/>
    </location>
</feature>
<dbReference type="EMBL" id="HBHW01020916">
    <property type="protein sequence ID" value="CAE0048199.1"/>
    <property type="molecule type" value="Transcribed_RNA"/>
</dbReference>
<gene>
    <name evidence="2" type="ORF">RMAR00112_LOCUS16187</name>
    <name evidence="3" type="ORF">RMAR00112_LOCUS16188</name>
</gene>
<dbReference type="AlphaFoldDB" id="A0A7S3EFP7"/>
<name>A0A7S3EFP7_9RHOD</name>
<feature type="compositionally biased region" description="Basic and acidic residues" evidence="1">
    <location>
        <begin position="1"/>
        <end position="11"/>
    </location>
</feature>
<sequence>MELSREDRTMEVDSGEYFSDYGSMETSSNSLERTRRRRRKSGSLLGVNRPITKSDFNAPQACVNRKVGGMRRNWSFLSLSGGDDISRMDSLSLSGTSSSTWKKTMMSPRSERSFDSFSQDLSDEELRALRD</sequence>
<evidence type="ECO:0000256" key="1">
    <source>
        <dbReference type="SAM" id="MobiDB-lite"/>
    </source>
</evidence>
<dbReference type="EMBL" id="HBHW01020915">
    <property type="protein sequence ID" value="CAE0048198.1"/>
    <property type="molecule type" value="Transcribed_RNA"/>
</dbReference>
<feature type="region of interest" description="Disordered" evidence="1">
    <location>
        <begin position="86"/>
        <end position="131"/>
    </location>
</feature>
<feature type="region of interest" description="Disordered" evidence="1">
    <location>
        <begin position="1"/>
        <end position="51"/>
    </location>
</feature>
<organism evidence="2">
    <name type="scientific">Rhodosorus marinus</name>
    <dbReference type="NCBI Taxonomy" id="101924"/>
    <lineage>
        <taxon>Eukaryota</taxon>
        <taxon>Rhodophyta</taxon>
        <taxon>Stylonematophyceae</taxon>
        <taxon>Stylonematales</taxon>
        <taxon>Stylonemataceae</taxon>
        <taxon>Rhodosorus</taxon>
    </lineage>
</organism>
<accession>A0A7S3EFP7</accession>
<proteinExistence type="predicted"/>
<evidence type="ECO:0000313" key="3">
    <source>
        <dbReference type="EMBL" id="CAE0048199.1"/>
    </source>
</evidence>